<protein>
    <submittedName>
        <fullName evidence="2">Uncharacterized protein</fullName>
    </submittedName>
</protein>
<evidence type="ECO:0000256" key="1">
    <source>
        <dbReference type="SAM" id="Phobius"/>
    </source>
</evidence>
<dbReference type="RefSeq" id="WP_150444056.1">
    <property type="nucleotide sequence ID" value="NZ_VYQE01000001.1"/>
</dbReference>
<accession>A0A5J5GQV1</accession>
<dbReference type="AlphaFoldDB" id="A0A5J5GQV1"/>
<gene>
    <name evidence="2" type="ORF">F3S47_04850</name>
</gene>
<reference evidence="2 3" key="1">
    <citation type="submission" date="2019-09" db="EMBL/GenBank/DDBJ databases">
        <authorList>
            <person name="Park J.-S."/>
            <person name="Choi H.-J."/>
        </authorList>
    </citation>
    <scope>NUCLEOTIDE SEQUENCE [LARGE SCALE GENOMIC DNA]</scope>
    <source>
        <strain evidence="2 3">176SS1-4</strain>
    </source>
</reference>
<feature type="transmembrane region" description="Helical" evidence="1">
    <location>
        <begin position="12"/>
        <end position="34"/>
    </location>
</feature>
<keyword evidence="3" id="KW-1185">Reference proteome</keyword>
<sequence length="95" mass="10200">MRDFFINLFERLVDVIVILMMLAVVAGTVMTAIGSPAAMAPGMGPMGQFGGGPGAALLVFIVGMLYVIFFSGLLYLGLGIYQNTRRMAEAMDHRP</sequence>
<dbReference type="EMBL" id="VYQE01000001">
    <property type="protein sequence ID" value="KAA9010570.1"/>
    <property type="molecule type" value="Genomic_DNA"/>
</dbReference>
<name>A0A5J5GQV1_9RHOB</name>
<evidence type="ECO:0000313" key="2">
    <source>
        <dbReference type="EMBL" id="KAA9010570.1"/>
    </source>
</evidence>
<proteinExistence type="predicted"/>
<feature type="transmembrane region" description="Helical" evidence="1">
    <location>
        <begin position="54"/>
        <end position="78"/>
    </location>
</feature>
<keyword evidence="1" id="KW-0812">Transmembrane</keyword>
<organism evidence="2 3">
    <name type="scientific">Histidinibacterium aquaticum</name>
    <dbReference type="NCBI Taxonomy" id="2613962"/>
    <lineage>
        <taxon>Bacteria</taxon>
        <taxon>Pseudomonadati</taxon>
        <taxon>Pseudomonadota</taxon>
        <taxon>Alphaproteobacteria</taxon>
        <taxon>Rhodobacterales</taxon>
        <taxon>Paracoccaceae</taxon>
        <taxon>Histidinibacterium</taxon>
    </lineage>
</organism>
<evidence type="ECO:0000313" key="3">
    <source>
        <dbReference type="Proteomes" id="UP000326554"/>
    </source>
</evidence>
<dbReference type="Proteomes" id="UP000326554">
    <property type="component" value="Unassembled WGS sequence"/>
</dbReference>
<comment type="caution">
    <text evidence="2">The sequence shown here is derived from an EMBL/GenBank/DDBJ whole genome shotgun (WGS) entry which is preliminary data.</text>
</comment>
<keyword evidence="1" id="KW-0472">Membrane</keyword>
<keyword evidence="1" id="KW-1133">Transmembrane helix</keyword>